<dbReference type="Proteomes" id="UP000294506">
    <property type="component" value="Unassembled WGS sequence"/>
</dbReference>
<comment type="similarity">
    <text evidence="2 8">Belongs to the dUTPase family.</text>
</comment>
<evidence type="ECO:0000256" key="4">
    <source>
        <dbReference type="ARBA" id="ARBA00022801"/>
    </source>
</evidence>
<sequence>MNRISVPLKQLDPGLDLPRYAHPGDAGADLLTSEDFSLEPGERRLVPTGVALALPQGWVGLVHPRSGLAVRHGITVVNAPGTVDAGYRGEIKVCLLNTDRRETVHFARGDRIAQLLLQKVEQADFTLVDDLETSDRGAGGFGSTGR</sequence>
<dbReference type="HAMAP" id="MF_00116">
    <property type="entry name" value="dUTPase_bact"/>
    <property type="match status" value="1"/>
</dbReference>
<protein>
    <recommendedName>
        <fullName evidence="8">Deoxyuridine 5'-triphosphate nucleotidohydrolase</fullName>
        <shortName evidence="8">dUTPase</shortName>
        <ecNumber evidence="8">3.6.1.23</ecNumber>
    </recommendedName>
    <alternativeName>
        <fullName evidence="8">dUTP pyrophosphatase</fullName>
    </alternativeName>
</protein>
<dbReference type="GO" id="GO:0046081">
    <property type="term" value="P:dUTP catabolic process"/>
    <property type="evidence" value="ECO:0007669"/>
    <property type="project" value="InterPro"/>
</dbReference>
<feature type="binding site" evidence="8">
    <location>
        <begin position="65"/>
        <end position="67"/>
    </location>
    <ligand>
        <name>substrate</name>
    </ligand>
</feature>
<dbReference type="Pfam" id="PF00692">
    <property type="entry name" value="dUTPase"/>
    <property type="match status" value="1"/>
</dbReference>
<evidence type="ECO:0000256" key="5">
    <source>
        <dbReference type="ARBA" id="ARBA00022842"/>
    </source>
</evidence>
<name>A0A4R7G476_9MICC</name>
<dbReference type="InterPro" id="IPR029054">
    <property type="entry name" value="dUTPase-like"/>
</dbReference>
<comment type="caution">
    <text evidence="8">Lacks conserved residue(s) required for the propagation of feature annotation.</text>
</comment>
<proteinExistence type="inferred from homology"/>
<keyword evidence="11" id="KW-1185">Reference proteome</keyword>
<dbReference type="InterPro" id="IPR008181">
    <property type="entry name" value="dUTPase"/>
</dbReference>
<dbReference type="PANTHER" id="PTHR11241:SF0">
    <property type="entry name" value="DEOXYURIDINE 5'-TRIPHOSPHATE NUCLEOTIDOHYDROLASE"/>
    <property type="match status" value="1"/>
</dbReference>
<feature type="domain" description="dUTPase-like" evidence="9">
    <location>
        <begin position="16"/>
        <end position="145"/>
    </location>
</feature>
<dbReference type="NCBIfam" id="NF001862">
    <property type="entry name" value="PRK00601.1"/>
    <property type="match status" value="1"/>
</dbReference>
<organism evidence="10 11">
    <name type="scientific">Nesterenkonia aurantiaca</name>
    <dbReference type="NCBI Taxonomy" id="1436010"/>
    <lineage>
        <taxon>Bacteria</taxon>
        <taxon>Bacillati</taxon>
        <taxon>Actinomycetota</taxon>
        <taxon>Actinomycetes</taxon>
        <taxon>Micrococcales</taxon>
        <taxon>Micrococcaceae</taxon>
        <taxon>Nesterenkonia</taxon>
    </lineage>
</organism>
<gene>
    <name evidence="8" type="primary">dut</name>
    <name evidence="10" type="ORF">EV640_10428</name>
</gene>
<keyword evidence="6 8" id="KW-0546">Nucleotide metabolism</keyword>
<accession>A0A4R7G476</accession>
<dbReference type="SUPFAM" id="SSF51283">
    <property type="entry name" value="dUTPase-like"/>
    <property type="match status" value="1"/>
</dbReference>
<keyword evidence="3 8" id="KW-0479">Metal-binding</keyword>
<dbReference type="RefSeq" id="WP_036475538.1">
    <property type="nucleotide sequence ID" value="NZ_JBIMET010000001.1"/>
</dbReference>
<evidence type="ECO:0000256" key="6">
    <source>
        <dbReference type="ARBA" id="ARBA00023080"/>
    </source>
</evidence>
<feature type="binding site" evidence="8">
    <location>
        <begin position="82"/>
        <end position="84"/>
    </location>
    <ligand>
        <name>substrate</name>
    </ligand>
</feature>
<dbReference type="PANTHER" id="PTHR11241">
    <property type="entry name" value="DEOXYURIDINE 5'-TRIPHOSPHATE NUCLEOTIDOHYDROLASE"/>
    <property type="match status" value="1"/>
</dbReference>
<evidence type="ECO:0000313" key="11">
    <source>
        <dbReference type="Proteomes" id="UP000294506"/>
    </source>
</evidence>
<evidence type="ECO:0000256" key="1">
    <source>
        <dbReference type="ARBA" id="ARBA00001946"/>
    </source>
</evidence>
<keyword evidence="4 8" id="KW-0378">Hydrolase</keyword>
<evidence type="ECO:0000259" key="9">
    <source>
        <dbReference type="Pfam" id="PF00692"/>
    </source>
</evidence>
<evidence type="ECO:0000256" key="8">
    <source>
        <dbReference type="HAMAP-Rule" id="MF_00116"/>
    </source>
</evidence>
<comment type="pathway">
    <text evidence="8">Pyrimidine metabolism; dUMP biosynthesis; dUMP from dCTP (dUTP route): step 2/2.</text>
</comment>
<comment type="cofactor">
    <cofactor evidence="1 8">
        <name>Mg(2+)</name>
        <dbReference type="ChEBI" id="CHEBI:18420"/>
    </cofactor>
</comment>
<dbReference type="UniPathway" id="UPA00610">
    <property type="reaction ID" value="UER00666"/>
</dbReference>
<evidence type="ECO:0000256" key="3">
    <source>
        <dbReference type="ARBA" id="ARBA00022723"/>
    </source>
</evidence>
<dbReference type="FunFam" id="2.70.40.10:FF:000008">
    <property type="entry name" value="Deoxyuridine 5'-triphosphate nucleotidohydrolase"/>
    <property type="match status" value="1"/>
</dbReference>
<reference evidence="10 11" key="1">
    <citation type="submission" date="2019-03" db="EMBL/GenBank/DDBJ databases">
        <title>Genomic Encyclopedia of Type Strains, Phase III (KMG-III): the genomes of soil and plant-associated and newly described type strains.</title>
        <authorList>
            <person name="Whitman W."/>
        </authorList>
    </citation>
    <scope>NUCLEOTIDE SEQUENCE [LARGE SCALE GENOMIC DNA]</scope>
    <source>
        <strain evidence="10 11">DSM 27373</strain>
    </source>
</reference>
<dbReference type="Gene3D" id="2.70.40.10">
    <property type="match status" value="1"/>
</dbReference>
<dbReference type="GO" id="GO:0004170">
    <property type="term" value="F:dUTP diphosphatase activity"/>
    <property type="evidence" value="ECO:0007669"/>
    <property type="project" value="UniProtKB-UniRule"/>
</dbReference>
<dbReference type="CDD" id="cd07557">
    <property type="entry name" value="trimeric_dUTPase"/>
    <property type="match status" value="1"/>
</dbReference>
<dbReference type="GO" id="GO:0006226">
    <property type="term" value="P:dUMP biosynthetic process"/>
    <property type="evidence" value="ECO:0007669"/>
    <property type="project" value="UniProtKB-UniRule"/>
</dbReference>
<evidence type="ECO:0000313" key="10">
    <source>
        <dbReference type="EMBL" id="TDS86006.1"/>
    </source>
</evidence>
<dbReference type="GO" id="GO:0000287">
    <property type="term" value="F:magnesium ion binding"/>
    <property type="evidence" value="ECO:0007669"/>
    <property type="project" value="UniProtKB-UniRule"/>
</dbReference>
<dbReference type="NCBIfam" id="TIGR00576">
    <property type="entry name" value="dut"/>
    <property type="match status" value="1"/>
</dbReference>
<comment type="catalytic activity">
    <reaction evidence="7 8">
        <text>dUTP + H2O = dUMP + diphosphate + H(+)</text>
        <dbReference type="Rhea" id="RHEA:10248"/>
        <dbReference type="ChEBI" id="CHEBI:15377"/>
        <dbReference type="ChEBI" id="CHEBI:15378"/>
        <dbReference type="ChEBI" id="CHEBI:33019"/>
        <dbReference type="ChEBI" id="CHEBI:61555"/>
        <dbReference type="ChEBI" id="CHEBI:246422"/>
        <dbReference type="EC" id="3.6.1.23"/>
    </reaction>
</comment>
<dbReference type="InterPro" id="IPR036157">
    <property type="entry name" value="dUTPase-like_sf"/>
</dbReference>
<comment type="function">
    <text evidence="8">This enzyme is involved in nucleotide metabolism: it produces dUMP, the immediate precursor of thymidine nucleotides and it decreases the intracellular concentration of dUTP so that uracil cannot be incorporated into DNA.</text>
</comment>
<dbReference type="EC" id="3.6.1.23" evidence="8"/>
<feature type="binding site" evidence="8">
    <location>
        <position position="78"/>
    </location>
    <ligand>
        <name>substrate</name>
    </ligand>
</feature>
<comment type="caution">
    <text evidence="10">The sequence shown here is derived from an EMBL/GenBank/DDBJ whole genome shotgun (WGS) entry which is preliminary data.</text>
</comment>
<keyword evidence="5 8" id="KW-0460">Magnesium</keyword>
<evidence type="ECO:0000256" key="2">
    <source>
        <dbReference type="ARBA" id="ARBA00006581"/>
    </source>
</evidence>
<dbReference type="EMBL" id="SOAN01000004">
    <property type="protein sequence ID" value="TDS86006.1"/>
    <property type="molecule type" value="Genomic_DNA"/>
</dbReference>
<evidence type="ECO:0000256" key="7">
    <source>
        <dbReference type="ARBA" id="ARBA00047686"/>
    </source>
</evidence>
<dbReference type="InterPro" id="IPR033704">
    <property type="entry name" value="dUTPase_trimeric"/>
</dbReference>
<dbReference type="AlphaFoldDB" id="A0A4R7G476"/>